<protein>
    <recommendedName>
        <fullName evidence="3 9">3-deoxy-D-manno-octulosonic acid transferase</fullName>
        <shortName evidence="9">Kdo transferase</shortName>
        <ecNumber evidence="2 9">2.4.99.12</ecNumber>
    </recommendedName>
    <alternativeName>
        <fullName evidence="5 9">Lipid IV(A) 3-deoxy-D-manno-octulosonic acid transferase</fullName>
    </alternativeName>
</protein>
<dbReference type="GO" id="GO:0009244">
    <property type="term" value="P:lipopolysaccharide core region biosynthetic process"/>
    <property type="evidence" value="ECO:0007669"/>
    <property type="project" value="UniProtKB-UniRule"/>
</dbReference>
<dbReference type="Gene3D" id="3.40.50.11720">
    <property type="entry name" value="3-Deoxy-D-manno-octulosonic-acid transferase, N-terminal domain"/>
    <property type="match status" value="1"/>
</dbReference>
<accession>A0A377JMQ6</accession>
<evidence type="ECO:0000256" key="9">
    <source>
        <dbReference type="RuleBase" id="RU365103"/>
    </source>
</evidence>
<comment type="function">
    <text evidence="9">Involved in lipopolysaccharide (LPS) biosynthesis. Catalyzes the transfer of 3-deoxy-D-manno-octulosonate (Kdo) residue(s) from CMP-Kdo to lipid IV(A), the tetraacyldisaccharide-1,4'-bisphosphate precursor of lipid A.</text>
</comment>
<comment type="subcellular location">
    <subcellularLocation>
        <location evidence="9">Cell membrane</location>
    </subcellularLocation>
</comment>
<gene>
    <name evidence="11" type="primary">waaA</name>
    <name evidence="11" type="ORF">NCTC12221_00297</name>
</gene>
<keyword evidence="9" id="KW-1133">Transmembrane helix</keyword>
<evidence type="ECO:0000256" key="5">
    <source>
        <dbReference type="ARBA" id="ARBA00031445"/>
    </source>
</evidence>
<dbReference type="InterPro" id="IPR039901">
    <property type="entry name" value="Kdotransferase"/>
</dbReference>
<dbReference type="NCBIfam" id="NF004389">
    <property type="entry name" value="PRK05749.1-5"/>
    <property type="match status" value="1"/>
</dbReference>
<proteinExistence type="inferred from homology"/>
<reference evidence="11 12" key="1">
    <citation type="submission" date="2018-06" db="EMBL/GenBank/DDBJ databases">
        <authorList>
            <consortium name="Pathogen Informatics"/>
            <person name="Doyle S."/>
        </authorList>
    </citation>
    <scope>NUCLEOTIDE SEQUENCE [LARGE SCALE GENOMIC DNA]</scope>
    <source>
        <strain evidence="11 12">NCTC12221</strain>
    </source>
</reference>
<dbReference type="PANTHER" id="PTHR42755:SF1">
    <property type="entry name" value="3-DEOXY-D-MANNO-OCTULOSONIC ACID TRANSFERASE, MITOCHONDRIAL-RELATED"/>
    <property type="match status" value="1"/>
</dbReference>
<feature type="domain" description="3-deoxy-D-manno-octulosonic-acid transferase N-terminal" evidence="10">
    <location>
        <begin position="43"/>
        <end position="218"/>
    </location>
</feature>
<dbReference type="GO" id="GO:0009245">
    <property type="term" value="P:lipid A biosynthetic process"/>
    <property type="evidence" value="ECO:0007669"/>
    <property type="project" value="TreeGrafter"/>
</dbReference>
<dbReference type="EC" id="2.4.99.12" evidence="2 9"/>
<dbReference type="AlphaFoldDB" id="A0A377JMQ6"/>
<evidence type="ECO:0000313" key="11">
    <source>
        <dbReference type="EMBL" id="STP08874.1"/>
    </source>
</evidence>
<evidence type="ECO:0000256" key="4">
    <source>
        <dbReference type="ARBA" id="ARBA00022679"/>
    </source>
</evidence>
<dbReference type="GO" id="GO:0005886">
    <property type="term" value="C:plasma membrane"/>
    <property type="evidence" value="ECO:0007669"/>
    <property type="project" value="UniProtKB-SubCell"/>
</dbReference>
<dbReference type="EMBL" id="UGHZ01000001">
    <property type="protein sequence ID" value="STP08874.1"/>
    <property type="molecule type" value="Genomic_DNA"/>
</dbReference>
<comment type="similarity">
    <text evidence="9">Belongs to the glycosyltransferase group 1 family.</text>
</comment>
<keyword evidence="9" id="KW-0812">Transmembrane</keyword>
<keyword evidence="11" id="KW-0328">Glycosyltransferase</keyword>
<comment type="pathway">
    <text evidence="1 9">Bacterial outer membrane biogenesis; LPS core biosynthesis.</text>
</comment>
<feature type="transmembrane region" description="Helical" evidence="9">
    <location>
        <begin position="12"/>
        <end position="34"/>
    </location>
</feature>
<evidence type="ECO:0000256" key="1">
    <source>
        <dbReference type="ARBA" id="ARBA00004713"/>
    </source>
</evidence>
<dbReference type="RefSeq" id="WP_258554124.1">
    <property type="nucleotide sequence ID" value="NZ_UGHZ01000001.1"/>
</dbReference>
<evidence type="ECO:0000256" key="3">
    <source>
        <dbReference type="ARBA" id="ARBA00019077"/>
    </source>
</evidence>
<feature type="site" description="Transition state stabilizer" evidence="8">
    <location>
        <position position="141"/>
    </location>
</feature>
<dbReference type="PANTHER" id="PTHR42755">
    <property type="entry name" value="3-DEOXY-MANNO-OCTULOSONATE CYTIDYLYLTRANSFERASE"/>
    <property type="match status" value="1"/>
</dbReference>
<evidence type="ECO:0000313" key="12">
    <source>
        <dbReference type="Proteomes" id="UP000255335"/>
    </source>
</evidence>
<comment type="catalytic activity">
    <reaction evidence="6 9">
        <text>lipid IVA (E. coli) + CMP-3-deoxy-beta-D-manno-octulosonate = alpha-Kdo-(2-&gt;6)-lipid IVA (E. coli) + CMP + H(+)</text>
        <dbReference type="Rhea" id="RHEA:28066"/>
        <dbReference type="ChEBI" id="CHEBI:15378"/>
        <dbReference type="ChEBI" id="CHEBI:58603"/>
        <dbReference type="ChEBI" id="CHEBI:60364"/>
        <dbReference type="ChEBI" id="CHEBI:60377"/>
        <dbReference type="ChEBI" id="CHEBI:85987"/>
        <dbReference type="EC" id="2.4.99.12"/>
    </reaction>
</comment>
<keyword evidence="9" id="KW-0472">Membrane</keyword>
<evidence type="ECO:0000256" key="6">
    <source>
        <dbReference type="ARBA" id="ARBA00049183"/>
    </source>
</evidence>
<dbReference type="Proteomes" id="UP000255335">
    <property type="component" value="Unassembled WGS sequence"/>
</dbReference>
<keyword evidence="9" id="KW-0448">Lipopolysaccharide biosynthesis</keyword>
<evidence type="ECO:0000256" key="7">
    <source>
        <dbReference type="PIRSR" id="PIRSR639901-1"/>
    </source>
</evidence>
<keyword evidence="4 9" id="KW-0808">Transferase</keyword>
<evidence type="ECO:0000259" key="10">
    <source>
        <dbReference type="Pfam" id="PF04413"/>
    </source>
</evidence>
<sequence>MKNTKPSFPFIYFLSCLLLYLIALPILCITAFRAKHRDSIPARFSPFQALKKLEKSPNLWFHACSYGEIKSLEPLLKALDSKPYTILITTITHTGFNEAKRLYANRQDSSLCVMVRYLPFEIFLPFWAKNLHEIQTLIVTEAELWKMLFYVAKSHNAHTLLINARISQRSLASYQRFKGFYQSIFAFVDEVLAQSSVDKERLESLGAKNVSSFGNLKMLNTPTLSATYAKPNRPIFCAASTHKGEEKLILESFKALCANTQSQENTPQETPLLLIAPRHPERFKEVYELTQSFFQTTLFSQHKLESNAQAIVIDTLGELNNLYAISDVVILCGSFMPNIGGHNPLEPAFFHTKLISGEHIFNQYTLFESVENYVLIPPQSLQDTLSRWQELPKSSIKLDLAHKLTTLIQKIENAN</sequence>
<evidence type="ECO:0000256" key="8">
    <source>
        <dbReference type="PIRSR" id="PIRSR639901-2"/>
    </source>
</evidence>
<name>A0A377JMQ6_9HELI</name>
<dbReference type="InterPro" id="IPR007507">
    <property type="entry name" value="Glycos_transf_N"/>
</dbReference>
<organism evidence="11 12">
    <name type="scientific">Helicobacter cinaedi</name>
    <dbReference type="NCBI Taxonomy" id="213"/>
    <lineage>
        <taxon>Bacteria</taxon>
        <taxon>Pseudomonadati</taxon>
        <taxon>Campylobacterota</taxon>
        <taxon>Epsilonproteobacteria</taxon>
        <taxon>Campylobacterales</taxon>
        <taxon>Helicobacteraceae</taxon>
        <taxon>Helicobacter</taxon>
    </lineage>
</organism>
<dbReference type="Gene3D" id="3.40.50.2000">
    <property type="entry name" value="Glycogen Phosphorylase B"/>
    <property type="match status" value="1"/>
</dbReference>
<evidence type="ECO:0000256" key="2">
    <source>
        <dbReference type="ARBA" id="ARBA00012621"/>
    </source>
</evidence>
<dbReference type="GO" id="GO:0043842">
    <property type="term" value="F:Kdo transferase activity"/>
    <property type="evidence" value="ECO:0007669"/>
    <property type="project" value="UniProtKB-EC"/>
</dbReference>
<dbReference type="InterPro" id="IPR038107">
    <property type="entry name" value="Glycos_transf_N_sf"/>
</dbReference>
<keyword evidence="9" id="KW-1003">Cell membrane</keyword>
<feature type="site" description="Transition state stabilizer" evidence="8">
    <location>
        <position position="217"/>
    </location>
</feature>
<feature type="active site" description="Proton acceptor" evidence="7">
    <location>
        <position position="68"/>
    </location>
</feature>
<dbReference type="Pfam" id="PF04413">
    <property type="entry name" value="Glycos_transf_N"/>
    <property type="match status" value="1"/>
</dbReference>
<dbReference type="UniPathway" id="UPA00958"/>